<dbReference type="PROSITE" id="PS50113">
    <property type="entry name" value="PAC"/>
    <property type="match status" value="1"/>
</dbReference>
<dbReference type="InterPro" id="IPR035965">
    <property type="entry name" value="PAS-like_dom_sf"/>
</dbReference>
<dbReference type="Pfam" id="PF00072">
    <property type="entry name" value="Response_reg"/>
    <property type="match status" value="2"/>
</dbReference>
<evidence type="ECO:0000313" key="9">
    <source>
        <dbReference type="EMBL" id="MFK2853212.1"/>
    </source>
</evidence>
<comment type="catalytic activity">
    <reaction evidence="1">
        <text>ATP + protein L-histidine = ADP + protein N-phospho-L-histidine.</text>
        <dbReference type="EC" id="2.7.13.3"/>
    </reaction>
</comment>
<dbReference type="PANTHER" id="PTHR43547">
    <property type="entry name" value="TWO-COMPONENT HISTIDINE KINASE"/>
    <property type="match status" value="1"/>
</dbReference>
<dbReference type="InterPro" id="IPR004358">
    <property type="entry name" value="Sig_transdc_His_kin-like_C"/>
</dbReference>
<proteinExistence type="predicted"/>
<dbReference type="Pfam" id="PF02518">
    <property type="entry name" value="HATPase_c"/>
    <property type="match status" value="1"/>
</dbReference>
<dbReference type="PRINTS" id="PR00344">
    <property type="entry name" value="BCTRLSENSOR"/>
</dbReference>
<dbReference type="InterPro" id="IPR001789">
    <property type="entry name" value="Sig_transdc_resp-reg_receiver"/>
</dbReference>
<evidence type="ECO:0000256" key="1">
    <source>
        <dbReference type="ARBA" id="ARBA00000085"/>
    </source>
</evidence>
<dbReference type="InterPro" id="IPR036890">
    <property type="entry name" value="HATPase_C_sf"/>
</dbReference>
<dbReference type="CDD" id="cd00130">
    <property type="entry name" value="PAS"/>
    <property type="match status" value="1"/>
</dbReference>
<evidence type="ECO:0000256" key="3">
    <source>
        <dbReference type="ARBA" id="ARBA00022553"/>
    </source>
</evidence>
<dbReference type="SUPFAM" id="SSF55874">
    <property type="entry name" value="ATPase domain of HSP90 chaperone/DNA topoisomerase II/histidine kinase"/>
    <property type="match status" value="1"/>
</dbReference>
<dbReference type="PANTHER" id="PTHR43547:SF2">
    <property type="entry name" value="HYBRID SIGNAL TRANSDUCTION HISTIDINE KINASE C"/>
    <property type="match status" value="1"/>
</dbReference>
<dbReference type="InterPro" id="IPR011006">
    <property type="entry name" value="CheY-like_superfamily"/>
</dbReference>
<dbReference type="InterPro" id="IPR000014">
    <property type="entry name" value="PAS"/>
</dbReference>
<feature type="modified residue" description="4-aspartylphosphate" evidence="4">
    <location>
        <position position="621"/>
    </location>
</feature>
<protein>
    <recommendedName>
        <fullName evidence="2">histidine kinase</fullName>
        <ecNumber evidence="2">2.7.13.3</ecNumber>
    </recommendedName>
</protein>
<dbReference type="Gene3D" id="3.40.50.2300">
    <property type="match status" value="2"/>
</dbReference>
<dbReference type="PROSITE" id="PS50110">
    <property type="entry name" value="RESPONSE_REGULATORY"/>
    <property type="match status" value="2"/>
</dbReference>
<feature type="modified residue" description="4-aspartylphosphate" evidence="4">
    <location>
        <position position="77"/>
    </location>
</feature>
<evidence type="ECO:0000259" key="7">
    <source>
        <dbReference type="PROSITE" id="PS50110"/>
    </source>
</evidence>
<evidence type="ECO:0000256" key="4">
    <source>
        <dbReference type="PROSITE-ProRule" id="PRU00169"/>
    </source>
</evidence>
<dbReference type="SMART" id="SM00387">
    <property type="entry name" value="HATPase_c"/>
    <property type="match status" value="1"/>
</dbReference>
<dbReference type="SMART" id="SM00086">
    <property type="entry name" value="PAC"/>
    <property type="match status" value="1"/>
</dbReference>
<feature type="domain" description="Response regulatory" evidence="7">
    <location>
        <begin position="29"/>
        <end position="145"/>
    </location>
</feature>
<keyword evidence="3 4" id="KW-0597">Phosphoprotein</keyword>
<organism evidence="9 10">
    <name type="scientific">Dyella humi</name>
    <dbReference type="NCBI Taxonomy" id="1770547"/>
    <lineage>
        <taxon>Bacteria</taxon>
        <taxon>Pseudomonadati</taxon>
        <taxon>Pseudomonadota</taxon>
        <taxon>Gammaproteobacteria</taxon>
        <taxon>Lysobacterales</taxon>
        <taxon>Rhodanobacteraceae</taxon>
        <taxon>Dyella</taxon>
    </lineage>
</organism>
<evidence type="ECO:0000256" key="5">
    <source>
        <dbReference type="SAM" id="MobiDB-lite"/>
    </source>
</evidence>
<dbReference type="PROSITE" id="PS50109">
    <property type="entry name" value="HIS_KIN"/>
    <property type="match status" value="1"/>
</dbReference>
<dbReference type="InterPro" id="IPR005467">
    <property type="entry name" value="His_kinase_dom"/>
</dbReference>
<feature type="domain" description="Histidine kinase" evidence="6">
    <location>
        <begin position="327"/>
        <end position="544"/>
    </location>
</feature>
<dbReference type="RefSeq" id="WP_380016229.1">
    <property type="nucleotide sequence ID" value="NZ_JADIKI010000021.1"/>
</dbReference>
<sequence length="691" mass="76103">MTSQPPAQVRAASHTPSTIRGQAPPSRARVLIVDDDELNLHAIKTVLEDIADVVMAGSGEEALRHLLKGEFAVILLDVFMPGMDGYETAQLIRAREQTKRIPIIFLSAINKEVEHLIRGYSMGAVDYVFKPVEPIVLQSKVAVFVDLFMMRREIQLKALQEQQLRDANLHANADRLRAEQELLRVEQQQSAIIESLPIALYLEELNTWPHAPKFVSGNFQALTGFTFDALTAEPAQWMDRVHPDDRARVIAALAQRGDGRGYAVEYRWRTADEQYRHFLDQAVLLHDAQGHPLEYAGTLFDVTDRKELESQLLHARKMDALGQITGGIAHDFNNLLAAILAGLEMLELRVEMEPEHRKLFATTRRAAEQGAALVSRLLAFARKQKLEPASIDVAALSGAVTHLLEHTLGGMVMLEWHVEEELWTPYADGGQLELALMNLAINARDAMPEGGTIQITGRNTRGGQFGLADGDYVVLAVSDSGCGIAPDDLERVAEPFFTTKSVGKGTGLGLSMVYGFARQSGGTVRIESRLNQGTTVEIWLPRAAELPQTEENTLLTPKKLPSTHTAGHQHILLVDDHDGVRTTTVTLLEELGYRVTAMPDGTQATGLPNEELETIDILISDYAMPLMSGTEVIRQLRAKRSTLPAIIITGHADAISHVPESVLVLNKPFTLTQLQDAIASVEVGERAVRAH</sequence>
<keyword evidence="10" id="KW-1185">Reference proteome</keyword>
<name>A0ABW8IDI2_9GAMM</name>
<dbReference type="InterPro" id="IPR036097">
    <property type="entry name" value="HisK_dim/P_sf"/>
</dbReference>
<gene>
    <name evidence="9" type="ORF">ISP18_01210</name>
</gene>
<dbReference type="EC" id="2.7.13.3" evidence="2"/>
<dbReference type="SUPFAM" id="SSF47384">
    <property type="entry name" value="Homodimeric domain of signal transducing histidine kinase"/>
    <property type="match status" value="1"/>
</dbReference>
<evidence type="ECO:0000259" key="6">
    <source>
        <dbReference type="PROSITE" id="PS50109"/>
    </source>
</evidence>
<dbReference type="InterPro" id="IPR001610">
    <property type="entry name" value="PAC"/>
</dbReference>
<dbReference type="Proteomes" id="UP001620409">
    <property type="component" value="Unassembled WGS sequence"/>
</dbReference>
<accession>A0ABW8IDI2</accession>
<dbReference type="InterPro" id="IPR013655">
    <property type="entry name" value="PAS_fold_3"/>
</dbReference>
<dbReference type="EMBL" id="JADIKI010000021">
    <property type="protein sequence ID" value="MFK2853212.1"/>
    <property type="molecule type" value="Genomic_DNA"/>
</dbReference>
<evidence type="ECO:0000259" key="8">
    <source>
        <dbReference type="PROSITE" id="PS50113"/>
    </source>
</evidence>
<dbReference type="Gene3D" id="3.30.450.20">
    <property type="entry name" value="PAS domain"/>
    <property type="match status" value="1"/>
</dbReference>
<dbReference type="InterPro" id="IPR000700">
    <property type="entry name" value="PAS-assoc_C"/>
</dbReference>
<dbReference type="Pfam" id="PF08447">
    <property type="entry name" value="PAS_3"/>
    <property type="match status" value="1"/>
</dbReference>
<dbReference type="InterPro" id="IPR003661">
    <property type="entry name" value="HisK_dim/P_dom"/>
</dbReference>
<dbReference type="CDD" id="cd00082">
    <property type="entry name" value="HisKA"/>
    <property type="match status" value="1"/>
</dbReference>
<dbReference type="SUPFAM" id="SSF52172">
    <property type="entry name" value="CheY-like"/>
    <property type="match status" value="2"/>
</dbReference>
<dbReference type="SMART" id="SM00448">
    <property type="entry name" value="REC"/>
    <property type="match status" value="2"/>
</dbReference>
<dbReference type="Gene3D" id="3.30.565.10">
    <property type="entry name" value="Histidine kinase-like ATPase, C-terminal domain"/>
    <property type="match status" value="1"/>
</dbReference>
<feature type="domain" description="Response regulatory" evidence="7">
    <location>
        <begin position="570"/>
        <end position="682"/>
    </location>
</feature>
<comment type="caution">
    <text evidence="9">The sequence shown here is derived from an EMBL/GenBank/DDBJ whole genome shotgun (WGS) entry which is preliminary data.</text>
</comment>
<dbReference type="InterPro" id="IPR003594">
    <property type="entry name" value="HATPase_dom"/>
</dbReference>
<dbReference type="Pfam" id="PF00512">
    <property type="entry name" value="HisKA"/>
    <property type="match status" value="1"/>
</dbReference>
<dbReference type="SUPFAM" id="SSF55785">
    <property type="entry name" value="PYP-like sensor domain (PAS domain)"/>
    <property type="match status" value="1"/>
</dbReference>
<feature type="domain" description="PAC" evidence="8">
    <location>
        <begin position="262"/>
        <end position="314"/>
    </location>
</feature>
<reference evidence="9 10" key="1">
    <citation type="submission" date="2020-10" db="EMBL/GenBank/DDBJ databases">
        <title>Phylogeny of dyella-like bacteria.</title>
        <authorList>
            <person name="Fu J."/>
        </authorList>
    </citation>
    <scope>NUCLEOTIDE SEQUENCE [LARGE SCALE GENOMIC DNA]</scope>
    <source>
        <strain evidence="9 10">DHG40</strain>
    </source>
</reference>
<dbReference type="SMART" id="SM00388">
    <property type="entry name" value="HisKA"/>
    <property type="match status" value="1"/>
</dbReference>
<feature type="region of interest" description="Disordered" evidence="5">
    <location>
        <begin position="1"/>
        <end position="23"/>
    </location>
</feature>
<dbReference type="CDD" id="cd00156">
    <property type="entry name" value="REC"/>
    <property type="match status" value="1"/>
</dbReference>
<evidence type="ECO:0000313" key="10">
    <source>
        <dbReference type="Proteomes" id="UP001620409"/>
    </source>
</evidence>
<dbReference type="Gene3D" id="1.10.287.130">
    <property type="match status" value="1"/>
</dbReference>
<evidence type="ECO:0000256" key="2">
    <source>
        <dbReference type="ARBA" id="ARBA00012438"/>
    </source>
</evidence>